<evidence type="ECO:0000256" key="4">
    <source>
        <dbReference type="ARBA" id="ARBA00022801"/>
    </source>
</evidence>
<dbReference type="AlphaFoldDB" id="A0A1F5AZ05"/>
<dbReference type="PIRSF" id="PIRSF006488">
    <property type="entry name" value="Exonuc_VII_S"/>
    <property type="match status" value="1"/>
</dbReference>
<dbReference type="GO" id="GO:0009318">
    <property type="term" value="C:exodeoxyribonuclease VII complex"/>
    <property type="evidence" value="ECO:0007669"/>
    <property type="project" value="UniProtKB-UniRule"/>
</dbReference>
<dbReference type="EC" id="3.1.11.6" evidence="6"/>
<keyword evidence="3 6" id="KW-0540">Nuclease</keyword>
<comment type="function">
    <text evidence="6">Bidirectionally degrades single-stranded DNA into large acid-insoluble oligonucleotides, which are then degraded further into small acid-soluble oligonucleotides.</text>
</comment>
<gene>
    <name evidence="6" type="primary">xseB</name>
    <name evidence="7" type="ORF">A2Z10_02505</name>
</gene>
<dbReference type="GO" id="GO:0008855">
    <property type="term" value="F:exodeoxyribonuclease VII activity"/>
    <property type="evidence" value="ECO:0007669"/>
    <property type="project" value="UniProtKB-UniRule"/>
</dbReference>
<reference evidence="7 8" key="1">
    <citation type="journal article" date="2016" name="Nat. Commun.">
        <title>Thousands of microbial genomes shed light on interconnected biogeochemical processes in an aquifer system.</title>
        <authorList>
            <person name="Anantharaman K."/>
            <person name="Brown C.T."/>
            <person name="Hug L.A."/>
            <person name="Sharon I."/>
            <person name="Castelle C.J."/>
            <person name="Probst A.J."/>
            <person name="Thomas B.C."/>
            <person name="Singh A."/>
            <person name="Wilkins M.J."/>
            <person name="Karaoz U."/>
            <person name="Brodie E.L."/>
            <person name="Williams K.H."/>
            <person name="Hubbard S.S."/>
            <person name="Banfield J.F."/>
        </authorList>
    </citation>
    <scope>NUCLEOTIDE SEQUENCE [LARGE SCALE GENOMIC DNA]</scope>
</reference>
<keyword evidence="2 6" id="KW-0963">Cytoplasm</keyword>
<dbReference type="Gene3D" id="1.10.287.1040">
    <property type="entry name" value="Exonuclease VII, small subunit"/>
    <property type="match status" value="1"/>
</dbReference>
<evidence type="ECO:0000313" key="8">
    <source>
        <dbReference type="Proteomes" id="UP000176639"/>
    </source>
</evidence>
<dbReference type="NCBIfam" id="TIGR01280">
    <property type="entry name" value="xseB"/>
    <property type="match status" value="1"/>
</dbReference>
<dbReference type="PANTHER" id="PTHR34137">
    <property type="entry name" value="EXODEOXYRIBONUCLEASE 7 SMALL SUBUNIT"/>
    <property type="match status" value="1"/>
</dbReference>
<evidence type="ECO:0000256" key="1">
    <source>
        <dbReference type="ARBA" id="ARBA00009998"/>
    </source>
</evidence>
<comment type="catalytic activity">
    <reaction evidence="6">
        <text>Exonucleolytic cleavage in either 5'- to 3'- or 3'- to 5'-direction to yield nucleoside 5'-phosphates.</text>
        <dbReference type="EC" id="3.1.11.6"/>
    </reaction>
</comment>
<evidence type="ECO:0000256" key="2">
    <source>
        <dbReference type="ARBA" id="ARBA00022490"/>
    </source>
</evidence>
<keyword evidence="5 6" id="KW-0269">Exonuclease</keyword>
<evidence type="ECO:0000313" key="7">
    <source>
        <dbReference type="EMBL" id="OGD23623.1"/>
    </source>
</evidence>
<dbReference type="EMBL" id="MEYI01000034">
    <property type="protein sequence ID" value="OGD23623.1"/>
    <property type="molecule type" value="Genomic_DNA"/>
</dbReference>
<comment type="caution">
    <text evidence="7">The sequence shown here is derived from an EMBL/GenBank/DDBJ whole genome shotgun (WGS) entry which is preliminary data.</text>
</comment>
<comment type="similarity">
    <text evidence="1 6">Belongs to the XseB family.</text>
</comment>
<proteinExistence type="inferred from homology"/>
<dbReference type="HAMAP" id="MF_00337">
    <property type="entry name" value="Exonuc_7_S"/>
    <property type="match status" value="1"/>
</dbReference>
<dbReference type="SUPFAM" id="SSF116842">
    <property type="entry name" value="XseB-like"/>
    <property type="match status" value="1"/>
</dbReference>
<comment type="subcellular location">
    <subcellularLocation>
        <location evidence="6">Cytoplasm</location>
    </subcellularLocation>
</comment>
<dbReference type="InterPro" id="IPR037004">
    <property type="entry name" value="Exonuc_VII_ssu_sf"/>
</dbReference>
<protein>
    <recommendedName>
        <fullName evidence="6">Exodeoxyribonuclease 7 small subunit</fullName>
        <ecNumber evidence="6">3.1.11.6</ecNumber>
    </recommendedName>
    <alternativeName>
        <fullName evidence="6">Exodeoxyribonuclease VII small subunit</fullName>
        <shortName evidence="6">Exonuclease VII small subunit</shortName>
    </alternativeName>
</protein>
<dbReference type="GO" id="GO:0005829">
    <property type="term" value="C:cytosol"/>
    <property type="evidence" value="ECO:0007669"/>
    <property type="project" value="TreeGrafter"/>
</dbReference>
<dbReference type="InterPro" id="IPR003761">
    <property type="entry name" value="Exonuc_VII_S"/>
</dbReference>
<dbReference type="PANTHER" id="PTHR34137:SF1">
    <property type="entry name" value="EXODEOXYRIBONUCLEASE 7 SMALL SUBUNIT"/>
    <property type="match status" value="1"/>
</dbReference>
<comment type="subunit">
    <text evidence="6">Heterooligomer composed of large and small subunits.</text>
</comment>
<keyword evidence="4 6" id="KW-0378">Hydrolase</keyword>
<evidence type="ECO:0000256" key="6">
    <source>
        <dbReference type="HAMAP-Rule" id="MF_00337"/>
    </source>
</evidence>
<dbReference type="Pfam" id="PF02609">
    <property type="entry name" value="Exonuc_VII_S"/>
    <property type="match status" value="1"/>
</dbReference>
<evidence type="ECO:0000256" key="3">
    <source>
        <dbReference type="ARBA" id="ARBA00022722"/>
    </source>
</evidence>
<accession>A0A1F5AZ05</accession>
<organism evidence="7 8">
    <name type="scientific">Candidatus Azambacteria bacterium RBG_16_47_10</name>
    <dbReference type="NCBI Taxonomy" id="1797292"/>
    <lineage>
        <taxon>Bacteria</taxon>
        <taxon>Candidatus Azamiibacteriota</taxon>
    </lineage>
</organism>
<evidence type="ECO:0000256" key="5">
    <source>
        <dbReference type="ARBA" id="ARBA00022839"/>
    </source>
</evidence>
<sequence length="70" mass="8133">MKKSDKTINFAQAYQRLEDITKEFESGDLSMEEGLKKFEEGLALAAECKQYLKQVENKIIDIKKKFNAEE</sequence>
<dbReference type="Proteomes" id="UP000176639">
    <property type="component" value="Unassembled WGS sequence"/>
</dbReference>
<dbReference type="GO" id="GO:0006308">
    <property type="term" value="P:DNA catabolic process"/>
    <property type="evidence" value="ECO:0007669"/>
    <property type="project" value="UniProtKB-UniRule"/>
</dbReference>
<name>A0A1F5AZ05_9BACT</name>